<reference evidence="2" key="1">
    <citation type="journal article" date="2022" name="Mol. Ecol. Resour.">
        <title>The genomes of chicory, endive, great burdock and yacon provide insights into Asteraceae palaeo-polyploidization history and plant inulin production.</title>
        <authorList>
            <person name="Fan W."/>
            <person name="Wang S."/>
            <person name="Wang H."/>
            <person name="Wang A."/>
            <person name="Jiang F."/>
            <person name="Liu H."/>
            <person name="Zhao H."/>
            <person name="Xu D."/>
            <person name="Zhang Y."/>
        </authorList>
    </citation>
    <scope>NUCLEOTIDE SEQUENCE [LARGE SCALE GENOMIC DNA]</scope>
    <source>
        <strain evidence="2">cv. Punajuju</strain>
    </source>
</reference>
<name>A0ACB9DSX7_CICIN</name>
<sequence length="73" mass="8092">MTFIVGVAILDVAAAHLRCCCCRPHVVAHLHRVRTFGNQQVAGVASENGDDMKEHSVMLYAILRLESFTKCFC</sequence>
<organism evidence="1 2">
    <name type="scientific">Cichorium intybus</name>
    <name type="common">Chicory</name>
    <dbReference type="NCBI Taxonomy" id="13427"/>
    <lineage>
        <taxon>Eukaryota</taxon>
        <taxon>Viridiplantae</taxon>
        <taxon>Streptophyta</taxon>
        <taxon>Embryophyta</taxon>
        <taxon>Tracheophyta</taxon>
        <taxon>Spermatophyta</taxon>
        <taxon>Magnoliopsida</taxon>
        <taxon>eudicotyledons</taxon>
        <taxon>Gunneridae</taxon>
        <taxon>Pentapetalae</taxon>
        <taxon>asterids</taxon>
        <taxon>campanulids</taxon>
        <taxon>Asterales</taxon>
        <taxon>Asteraceae</taxon>
        <taxon>Cichorioideae</taxon>
        <taxon>Cichorieae</taxon>
        <taxon>Cichoriinae</taxon>
        <taxon>Cichorium</taxon>
    </lineage>
</organism>
<comment type="caution">
    <text evidence="1">The sequence shown here is derived from an EMBL/GenBank/DDBJ whole genome shotgun (WGS) entry which is preliminary data.</text>
</comment>
<reference evidence="1 2" key="2">
    <citation type="journal article" date="2022" name="Mol. Ecol. Resour.">
        <title>The genomes of chicory, endive, great burdock and yacon provide insights into Asteraceae paleo-polyploidization history and plant inulin production.</title>
        <authorList>
            <person name="Fan W."/>
            <person name="Wang S."/>
            <person name="Wang H."/>
            <person name="Wang A."/>
            <person name="Jiang F."/>
            <person name="Liu H."/>
            <person name="Zhao H."/>
            <person name="Xu D."/>
            <person name="Zhang Y."/>
        </authorList>
    </citation>
    <scope>NUCLEOTIDE SEQUENCE [LARGE SCALE GENOMIC DNA]</scope>
    <source>
        <strain evidence="2">cv. Punajuju</strain>
        <tissue evidence="1">Leaves</tissue>
    </source>
</reference>
<proteinExistence type="predicted"/>
<dbReference type="Proteomes" id="UP001055811">
    <property type="component" value="Linkage Group LG04"/>
</dbReference>
<evidence type="ECO:0000313" key="2">
    <source>
        <dbReference type="Proteomes" id="UP001055811"/>
    </source>
</evidence>
<dbReference type="EMBL" id="CM042012">
    <property type="protein sequence ID" value="KAI3749321.1"/>
    <property type="molecule type" value="Genomic_DNA"/>
</dbReference>
<evidence type="ECO:0000313" key="1">
    <source>
        <dbReference type="EMBL" id="KAI3749321.1"/>
    </source>
</evidence>
<protein>
    <submittedName>
        <fullName evidence="1">Uncharacterized protein</fullName>
    </submittedName>
</protein>
<keyword evidence="2" id="KW-1185">Reference proteome</keyword>
<accession>A0ACB9DSX7</accession>
<gene>
    <name evidence="1" type="ORF">L2E82_19928</name>
</gene>